<keyword evidence="2" id="KW-0677">Repeat</keyword>
<evidence type="ECO:0000256" key="5">
    <source>
        <dbReference type="ARBA" id="ARBA00023187"/>
    </source>
</evidence>
<name>A0ABP1AK77_9BRYO</name>
<feature type="region of interest" description="Disordered" evidence="8">
    <location>
        <begin position="122"/>
        <end position="163"/>
    </location>
</feature>
<feature type="domain" description="CRM" evidence="9">
    <location>
        <begin position="360"/>
        <end position="456"/>
    </location>
</feature>
<keyword evidence="5" id="KW-0508">mRNA splicing</keyword>
<reference evidence="10" key="1">
    <citation type="submission" date="2024-03" db="EMBL/GenBank/DDBJ databases">
        <authorList>
            <consortium name="ELIXIR-Norway"/>
            <consortium name="Elixir Norway"/>
        </authorList>
    </citation>
    <scope>NUCLEOTIDE SEQUENCE</scope>
</reference>
<gene>
    <name evidence="10" type="ORF">CSSPJE1EN2_LOCUS5944</name>
</gene>
<evidence type="ECO:0000256" key="2">
    <source>
        <dbReference type="ARBA" id="ARBA00022737"/>
    </source>
</evidence>
<organism evidence="10 11">
    <name type="scientific">Sphagnum jensenii</name>
    <dbReference type="NCBI Taxonomy" id="128206"/>
    <lineage>
        <taxon>Eukaryota</taxon>
        <taxon>Viridiplantae</taxon>
        <taxon>Streptophyta</taxon>
        <taxon>Embryophyta</taxon>
        <taxon>Bryophyta</taxon>
        <taxon>Sphagnophytina</taxon>
        <taxon>Sphagnopsida</taxon>
        <taxon>Sphagnales</taxon>
        <taxon>Sphagnaceae</taxon>
        <taxon>Sphagnum</taxon>
    </lineage>
</organism>
<sequence length="524" mass="57782">MIFAFKLARSSSFSSAAGTGGLLEAAVRQVFLWCKGKRGQGSGCSTVLLSCGNSSSSAATRIYRNDSVGRYVLGGGGAEESLFSSTSSIVTPSSCGWSSSLRHLSWAPWSSVRWVSSSSREIKEEEVEDEIDPLSGSSEKTLLSTKPSTSSSSSSSQAPSAQPDCEYHFSYTEIPRVAPIAYREQPQFSPFGPGPPDNPWIEKPSRRSALPEFNSFAGGRSSSGGLKAGRKTVKTREEILGEPLTKRGVKDLVELCDKENRQINLGRDGLTHNMLDLVHQHWRRRRVCKVTCKGVPTVDMDNVCNKLEEKTGGQIIHCKGGVVYLFRGRHYDHKSRPQIRLMLWKPPPPIYPPLIRRVPEGLLREEVDAMRKAGHDLPALCRLAKNGTYLTLVKDVRKAMKTDELVKVDCKGLNPSDMKRIGAKLKELVPCVLLSFDKECILMWRGRNLQSNTDDDEQDGSRKPSEVLLSEEGKEILHQALCKDGDFILNFEESNKAPPTDAAADSTHDTSNELLLGQVMSVRV</sequence>
<keyword evidence="1" id="KW-0507">mRNA processing</keyword>
<keyword evidence="3 7" id="KW-0694">RNA-binding</keyword>
<dbReference type="Proteomes" id="UP001497522">
    <property type="component" value="Chromosome 13"/>
</dbReference>
<evidence type="ECO:0000259" key="9">
    <source>
        <dbReference type="PROSITE" id="PS51295"/>
    </source>
</evidence>
<dbReference type="SUPFAM" id="SSF75471">
    <property type="entry name" value="YhbY-like"/>
    <property type="match status" value="2"/>
</dbReference>
<evidence type="ECO:0000256" key="4">
    <source>
        <dbReference type="ARBA" id="ARBA00022946"/>
    </source>
</evidence>
<dbReference type="PROSITE" id="PS51295">
    <property type="entry name" value="CRM"/>
    <property type="match status" value="2"/>
</dbReference>
<dbReference type="EMBL" id="OZ023714">
    <property type="protein sequence ID" value="CAK9862949.1"/>
    <property type="molecule type" value="Genomic_DNA"/>
</dbReference>
<evidence type="ECO:0000313" key="10">
    <source>
        <dbReference type="EMBL" id="CAK9862949.1"/>
    </source>
</evidence>
<evidence type="ECO:0000256" key="6">
    <source>
        <dbReference type="ARBA" id="ARBA00023274"/>
    </source>
</evidence>
<evidence type="ECO:0000256" key="8">
    <source>
        <dbReference type="SAM" id="MobiDB-lite"/>
    </source>
</evidence>
<dbReference type="InterPro" id="IPR044599">
    <property type="entry name" value="CAF1P_plant"/>
</dbReference>
<dbReference type="SMART" id="SM01103">
    <property type="entry name" value="CRS1_YhbY"/>
    <property type="match status" value="2"/>
</dbReference>
<keyword evidence="11" id="KW-1185">Reference proteome</keyword>
<dbReference type="InterPro" id="IPR001890">
    <property type="entry name" value="RNA-binding_CRM"/>
</dbReference>
<protein>
    <recommendedName>
        <fullName evidence="9">CRM domain-containing protein</fullName>
    </recommendedName>
</protein>
<evidence type="ECO:0000256" key="7">
    <source>
        <dbReference type="PROSITE-ProRule" id="PRU00626"/>
    </source>
</evidence>
<proteinExistence type="predicted"/>
<keyword evidence="4" id="KW-0809">Transit peptide</keyword>
<evidence type="ECO:0000256" key="3">
    <source>
        <dbReference type="ARBA" id="ARBA00022884"/>
    </source>
</evidence>
<dbReference type="PANTHER" id="PTHR46247:SF1">
    <property type="entry name" value="CRS2-ASSOCIATED FACTOR 1, CHLOROPLASTIC"/>
    <property type="match status" value="1"/>
</dbReference>
<dbReference type="InterPro" id="IPR035920">
    <property type="entry name" value="YhbY-like_sf"/>
</dbReference>
<accession>A0ABP1AK77</accession>
<evidence type="ECO:0000313" key="11">
    <source>
        <dbReference type="Proteomes" id="UP001497522"/>
    </source>
</evidence>
<dbReference type="PANTHER" id="PTHR46247">
    <property type="entry name" value="CRS2-ASSOCIATED FACTOR 1, CHLOROPLASTIC"/>
    <property type="match status" value="1"/>
</dbReference>
<evidence type="ECO:0000256" key="1">
    <source>
        <dbReference type="ARBA" id="ARBA00022664"/>
    </source>
</evidence>
<dbReference type="Gene3D" id="3.30.110.60">
    <property type="entry name" value="YhbY-like"/>
    <property type="match status" value="2"/>
</dbReference>
<dbReference type="Pfam" id="PF01985">
    <property type="entry name" value="CRS1_YhbY"/>
    <property type="match status" value="2"/>
</dbReference>
<feature type="compositionally biased region" description="Low complexity" evidence="8">
    <location>
        <begin position="137"/>
        <end position="162"/>
    </location>
</feature>
<keyword evidence="6" id="KW-0687">Ribonucleoprotein</keyword>
<feature type="domain" description="CRM" evidence="9">
    <location>
        <begin position="242"/>
        <end position="338"/>
    </location>
</feature>